<reference evidence="2" key="1">
    <citation type="submission" date="2023-04" db="EMBL/GenBank/DDBJ databases">
        <authorList>
            <person name="Vijverberg K."/>
            <person name="Xiong W."/>
            <person name="Schranz E."/>
        </authorList>
    </citation>
    <scope>NUCLEOTIDE SEQUENCE</scope>
</reference>
<gene>
    <name evidence="2" type="ORF">LSALG_LOCUS35548</name>
</gene>
<proteinExistence type="predicted"/>
<dbReference type="SMART" id="SM00579">
    <property type="entry name" value="FBD"/>
    <property type="match status" value="1"/>
</dbReference>
<evidence type="ECO:0000313" key="2">
    <source>
        <dbReference type="EMBL" id="CAI9296698.1"/>
    </source>
</evidence>
<sequence>MGFCPYIGPSLTYDHAFILLLFRFPLISEPSRIIGLNHSTNLLLSHLIWEEGQMRRKMTSRVDYITDLPQSIIETILTKMPLRDAGPEIDHLQTYLQSSPDLDQWLLFLSRKDVKELVLELGGEWFKAPTCLFSCQKLVNLELFRWALNPPLSFKGFPYLKHLSFQQVLVGSEALQNLITGCILLETLNLSYYDSLELTICSPNLKFLILEGEIKDIFLKYAPKLVAITVSMYMTDDLAQHFGQSSGCKFDKFLGNLPSLQRLIGRSYFTEYMSIGNNTFGKTEMKYGKLKFIELSQVSFEHMKELKVVLRLILNSPNLEELQIAGSSNSSSAREAPDLDFWEKECEFECKFEHLKMVKMMDMSGVPHEIGFIGFMLGNSPVLETMSITPSVYMTEDRLKFLIELTKFKRASSEAEMIFVQD</sequence>
<evidence type="ECO:0000313" key="3">
    <source>
        <dbReference type="Proteomes" id="UP001177003"/>
    </source>
</evidence>
<dbReference type="SUPFAM" id="SSF52047">
    <property type="entry name" value="RNI-like"/>
    <property type="match status" value="1"/>
</dbReference>
<dbReference type="InterPro" id="IPR006566">
    <property type="entry name" value="FBD"/>
</dbReference>
<dbReference type="EMBL" id="OX465084">
    <property type="protein sequence ID" value="CAI9296698.1"/>
    <property type="molecule type" value="Genomic_DNA"/>
</dbReference>
<dbReference type="Pfam" id="PF08387">
    <property type="entry name" value="FBD"/>
    <property type="match status" value="1"/>
</dbReference>
<keyword evidence="3" id="KW-1185">Reference proteome</keyword>
<feature type="domain" description="FBD" evidence="1">
    <location>
        <begin position="349"/>
        <end position="420"/>
    </location>
</feature>
<name>A0AA36EHP0_LACSI</name>
<dbReference type="Proteomes" id="UP001177003">
    <property type="component" value="Chromosome 8"/>
</dbReference>
<dbReference type="PANTHER" id="PTHR31639:SF237">
    <property type="entry name" value="F-BOX DOMAIN-CONTAINING PROTEIN"/>
    <property type="match status" value="1"/>
</dbReference>
<dbReference type="InterPro" id="IPR032675">
    <property type="entry name" value="LRR_dom_sf"/>
</dbReference>
<dbReference type="InterPro" id="IPR055411">
    <property type="entry name" value="LRR_FXL15/At3g58940/PEG3-like"/>
</dbReference>
<organism evidence="2 3">
    <name type="scientific">Lactuca saligna</name>
    <name type="common">Willowleaf lettuce</name>
    <dbReference type="NCBI Taxonomy" id="75948"/>
    <lineage>
        <taxon>Eukaryota</taxon>
        <taxon>Viridiplantae</taxon>
        <taxon>Streptophyta</taxon>
        <taxon>Embryophyta</taxon>
        <taxon>Tracheophyta</taxon>
        <taxon>Spermatophyta</taxon>
        <taxon>Magnoliopsida</taxon>
        <taxon>eudicotyledons</taxon>
        <taxon>Gunneridae</taxon>
        <taxon>Pentapetalae</taxon>
        <taxon>asterids</taxon>
        <taxon>campanulids</taxon>
        <taxon>Asterales</taxon>
        <taxon>Asteraceae</taxon>
        <taxon>Cichorioideae</taxon>
        <taxon>Cichorieae</taxon>
        <taxon>Lactucinae</taxon>
        <taxon>Lactuca</taxon>
    </lineage>
</organism>
<evidence type="ECO:0000259" key="1">
    <source>
        <dbReference type="SMART" id="SM00579"/>
    </source>
</evidence>
<dbReference type="Pfam" id="PF24758">
    <property type="entry name" value="LRR_At5g56370"/>
    <property type="match status" value="1"/>
</dbReference>
<dbReference type="PANTHER" id="PTHR31639">
    <property type="entry name" value="F-BOX PROTEIN-LIKE"/>
    <property type="match status" value="1"/>
</dbReference>
<dbReference type="AlphaFoldDB" id="A0AA36EHP0"/>
<accession>A0AA36EHP0</accession>
<dbReference type="Gene3D" id="3.80.10.10">
    <property type="entry name" value="Ribonuclease Inhibitor"/>
    <property type="match status" value="1"/>
</dbReference>
<protein>
    <recommendedName>
        <fullName evidence="1">FBD domain-containing protein</fullName>
    </recommendedName>
</protein>